<proteinExistence type="predicted"/>
<dbReference type="InterPro" id="IPR039779">
    <property type="entry name" value="RFX-like"/>
</dbReference>
<feature type="non-terminal residue" evidence="2">
    <location>
        <position position="125"/>
    </location>
</feature>
<sequence length="125" mass="14287">LQSTRRVLNSNSQLAVLRSDLHAVIVQGFLDVPGNLFQNKFSNPEELQNDIELKCLYDIVSLLEPSTDIQVLLYCLSSNLHDFVIQPSRSKEEFRKLASDFQLRWNFLLNAVSKAMTLNYAHSFG</sequence>
<dbReference type="Proteomes" id="UP000054232">
    <property type="component" value="Unassembled WGS sequence"/>
</dbReference>
<dbReference type="GO" id="GO:0000981">
    <property type="term" value="F:DNA-binding transcription factor activity, RNA polymerase II-specific"/>
    <property type="evidence" value="ECO:0007669"/>
    <property type="project" value="TreeGrafter"/>
</dbReference>
<dbReference type="Pfam" id="PF25340">
    <property type="entry name" value="BCD_RFX"/>
    <property type="match status" value="1"/>
</dbReference>
<name>A0A093L621_EURHL</name>
<protein>
    <submittedName>
        <fullName evidence="2">DNA-binding protein RFX8</fullName>
    </submittedName>
</protein>
<gene>
    <name evidence="2" type="ORF">N326_05502</name>
</gene>
<accession>A0A093L621</accession>
<organism evidence="2 3">
    <name type="scientific">Eurypyga helias</name>
    <name type="common">Sunbittern</name>
    <name type="synonym">Ardea helias</name>
    <dbReference type="NCBI Taxonomy" id="54383"/>
    <lineage>
        <taxon>Eukaryota</taxon>
        <taxon>Metazoa</taxon>
        <taxon>Chordata</taxon>
        <taxon>Craniata</taxon>
        <taxon>Vertebrata</taxon>
        <taxon>Euteleostomi</taxon>
        <taxon>Archelosauria</taxon>
        <taxon>Archosauria</taxon>
        <taxon>Dinosauria</taxon>
        <taxon>Saurischia</taxon>
        <taxon>Theropoda</taxon>
        <taxon>Coelurosauria</taxon>
        <taxon>Aves</taxon>
        <taxon>Neognathae</taxon>
        <taxon>Neoaves</taxon>
        <taxon>Phaethontimorphae</taxon>
        <taxon>Eurypygiformes</taxon>
        <taxon>Eurypygidae</taxon>
        <taxon>Eurypyga</taxon>
    </lineage>
</organism>
<evidence type="ECO:0000259" key="1">
    <source>
        <dbReference type="Pfam" id="PF25340"/>
    </source>
</evidence>
<dbReference type="AlphaFoldDB" id="A0A093L621"/>
<keyword evidence="3" id="KW-1185">Reference proteome</keyword>
<dbReference type="PANTHER" id="PTHR12619:SF24">
    <property type="entry name" value="DNA-BINDING PROTEIN RFX8"/>
    <property type="match status" value="1"/>
</dbReference>
<evidence type="ECO:0000313" key="2">
    <source>
        <dbReference type="EMBL" id="KFW04766.1"/>
    </source>
</evidence>
<feature type="domain" description="RFX1-4/6/8-like BCD" evidence="1">
    <location>
        <begin position="2"/>
        <end position="125"/>
    </location>
</feature>
<dbReference type="PANTHER" id="PTHR12619">
    <property type="entry name" value="RFX TRANSCRIPTION FACTOR FAMILY"/>
    <property type="match status" value="1"/>
</dbReference>
<keyword evidence="2" id="KW-0238">DNA-binding</keyword>
<dbReference type="EMBL" id="KK566716">
    <property type="protein sequence ID" value="KFW04766.1"/>
    <property type="molecule type" value="Genomic_DNA"/>
</dbReference>
<dbReference type="InterPro" id="IPR057321">
    <property type="entry name" value="RFX1-4/6/8-like_BCD"/>
</dbReference>
<dbReference type="GO" id="GO:0000978">
    <property type="term" value="F:RNA polymerase II cis-regulatory region sequence-specific DNA binding"/>
    <property type="evidence" value="ECO:0007669"/>
    <property type="project" value="TreeGrafter"/>
</dbReference>
<evidence type="ECO:0000313" key="3">
    <source>
        <dbReference type="Proteomes" id="UP000054232"/>
    </source>
</evidence>
<reference evidence="2 3" key="1">
    <citation type="submission" date="2014-04" db="EMBL/GenBank/DDBJ databases">
        <title>Genome evolution of avian class.</title>
        <authorList>
            <person name="Zhang G."/>
            <person name="Li C."/>
        </authorList>
    </citation>
    <scope>NUCLEOTIDE SEQUENCE [LARGE SCALE GENOMIC DNA]</scope>
    <source>
        <strain evidence="2">BGI_N326</strain>
    </source>
</reference>
<feature type="non-terminal residue" evidence="2">
    <location>
        <position position="1"/>
    </location>
</feature>